<evidence type="ECO:0000256" key="3">
    <source>
        <dbReference type="ARBA" id="ARBA00023237"/>
    </source>
</evidence>
<dbReference type="RefSeq" id="WP_345417134.1">
    <property type="nucleotide sequence ID" value="NZ_AP031496.1"/>
</dbReference>
<feature type="domain" description="OmpA-like" evidence="7">
    <location>
        <begin position="109"/>
        <end position="226"/>
    </location>
</feature>
<dbReference type="SUPFAM" id="SSF103088">
    <property type="entry name" value="OmpA-like"/>
    <property type="match status" value="1"/>
</dbReference>
<proteinExistence type="predicted"/>
<feature type="signal peptide" evidence="6">
    <location>
        <begin position="1"/>
        <end position="23"/>
    </location>
</feature>
<dbReference type="PANTHER" id="PTHR30329:SF21">
    <property type="entry name" value="LIPOPROTEIN YIAD-RELATED"/>
    <property type="match status" value="1"/>
</dbReference>
<sequence>MKKTVLCSALSVTLLIAGSGAQASTSEAKQGAIFTGGAVLGAIAGGPFGLIAGATVGALIGEDIKHGDQAKQENEESIKTIASLENTLAMNEALMEAQNKHQRDLELKFTDILSNLPGEVFFESNSDQLTQDGLAIIEVLAEVINYDPDTVVELIGHTDPRGTDEYNNVLSQYRAKAVADQLIELGVAEGRIASRGEGSNLSTAVKGDSEGYAFERRVDIVIRSQDTVALHP</sequence>
<evidence type="ECO:0000313" key="9">
    <source>
        <dbReference type="Proteomes" id="UP001409585"/>
    </source>
</evidence>
<evidence type="ECO:0000256" key="6">
    <source>
        <dbReference type="SAM" id="SignalP"/>
    </source>
</evidence>
<keyword evidence="9" id="KW-1185">Reference proteome</keyword>
<dbReference type="Proteomes" id="UP001409585">
    <property type="component" value="Unassembled WGS sequence"/>
</dbReference>
<dbReference type="InterPro" id="IPR006664">
    <property type="entry name" value="OMP_bac"/>
</dbReference>
<keyword evidence="5" id="KW-1133">Transmembrane helix</keyword>
<protein>
    <recommendedName>
        <fullName evidence="7">OmpA-like domain-containing protein</fullName>
    </recommendedName>
</protein>
<dbReference type="InterPro" id="IPR006665">
    <property type="entry name" value="OmpA-like"/>
</dbReference>
<dbReference type="PRINTS" id="PR01021">
    <property type="entry name" value="OMPADOMAIN"/>
</dbReference>
<dbReference type="CDD" id="cd07185">
    <property type="entry name" value="OmpA_C-like"/>
    <property type="match status" value="1"/>
</dbReference>
<name>A0AAV3TXX7_9ALTE</name>
<comment type="caution">
    <text evidence="8">The sequence shown here is derived from an EMBL/GenBank/DDBJ whole genome shotgun (WGS) entry which is preliminary data.</text>
</comment>
<evidence type="ECO:0000256" key="5">
    <source>
        <dbReference type="SAM" id="Phobius"/>
    </source>
</evidence>
<dbReference type="EMBL" id="BAABLX010000006">
    <property type="protein sequence ID" value="GAA4932987.1"/>
    <property type="molecule type" value="Genomic_DNA"/>
</dbReference>
<dbReference type="Pfam" id="PF00691">
    <property type="entry name" value="OmpA"/>
    <property type="match status" value="1"/>
</dbReference>
<organism evidence="8 9">
    <name type="scientific">Halioxenophilus aromaticivorans</name>
    <dbReference type="NCBI Taxonomy" id="1306992"/>
    <lineage>
        <taxon>Bacteria</taxon>
        <taxon>Pseudomonadati</taxon>
        <taxon>Pseudomonadota</taxon>
        <taxon>Gammaproteobacteria</taxon>
        <taxon>Alteromonadales</taxon>
        <taxon>Alteromonadaceae</taxon>
        <taxon>Halioxenophilus</taxon>
    </lineage>
</organism>
<keyword evidence="6" id="KW-0732">Signal</keyword>
<evidence type="ECO:0000256" key="1">
    <source>
        <dbReference type="ARBA" id="ARBA00004442"/>
    </source>
</evidence>
<reference evidence="9" key="1">
    <citation type="journal article" date="2019" name="Int. J. Syst. Evol. Microbiol.">
        <title>The Global Catalogue of Microorganisms (GCM) 10K type strain sequencing project: providing services to taxonomists for standard genome sequencing and annotation.</title>
        <authorList>
            <consortium name="The Broad Institute Genomics Platform"/>
            <consortium name="The Broad Institute Genome Sequencing Center for Infectious Disease"/>
            <person name="Wu L."/>
            <person name="Ma J."/>
        </authorList>
    </citation>
    <scope>NUCLEOTIDE SEQUENCE [LARGE SCALE GENOMIC DNA]</scope>
    <source>
        <strain evidence="9">JCM 19134</strain>
    </source>
</reference>
<feature type="transmembrane region" description="Helical" evidence="5">
    <location>
        <begin position="33"/>
        <end position="61"/>
    </location>
</feature>
<dbReference type="PROSITE" id="PS51123">
    <property type="entry name" value="OMPA_2"/>
    <property type="match status" value="1"/>
</dbReference>
<dbReference type="GO" id="GO:0009279">
    <property type="term" value="C:cell outer membrane"/>
    <property type="evidence" value="ECO:0007669"/>
    <property type="project" value="UniProtKB-SubCell"/>
</dbReference>
<comment type="subcellular location">
    <subcellularLocation>
        <location evidence="1">Cell outer membrane</location>
    </subcellularLocation>
</comment>
<gene>
    <name evidence="8" type="ORF">GCM10025791_07030</name>
</gene>
<keyword evidence="5" id="KW-0812">Transmembrane</keyword>
<dbReference type="InterPro" id="IPR036737">
    <property type="entry name" value="OmpA-like_sf"/>
</dbReference>
<dbReference type="Gene3D" id="3.30.1330.60">
    <property type="entry name" value="OmpA-like domain"/>
    <property type="match status" value="1"/>
</dbReference>
<keyword evidence="2 4" id="KW-0472">Membrane</keyword>
<dbReference type="AlphaFoldDB" id="A0AAV3TXX7"/>
<accession>A0AAV3TXX7</accession>
<evidence type="ECO:0000256" key="4">
    <source>
        <dbReference type="PROSITE-ProRule" id="PRU00473"/>
    </source>
</evidence>
<evidence type="ECO:0000256" key="2">
    <source>
        <dbReference type="ARBA" id="ARBA00023136"/>
    </source>
</evidence>
<feature type="chain" id="PRO_5043427705" description="OmpA-like domain-containing protein" evidence="6">
    <location>
        <begin position="24"/>
        <end position="232"/>
    </location>
</feature>
<evidence type="ECO:0000313" key="8">
    <source>
        <dbReference type="EMBL" id="GAA4932987.1"/>
    </source>
</evidence>
<dbReference type="PANTHER" id="PTHR30329">
    <property type="entry name" value="STATOR ELEMENT OF FLAGELLAR MOTOR COMPLEX"/>
    <property type="match status" value="1"/>
</dbReference>
<evidence type="ECO:0000259" key="7">
    <source>
        <dbReference type="PROSITE" id="PS51123"/>
    </source>
</evidence>
<keyword evidence="3" id="KW-0998">Cell outer membrane</keyword>
<dbReference type="InterPro" id="IPR050330">
    <property type="entry name" value="Bact_OuterMem_StrucFunc"/>
</dbReference>